<sequence length="163" mass="18072">VGSMTQFGRAFTEQEITEAWLTVSTMLEGQEAEKQAAKKARRAQKAQKAAEKAEKKAKKAGVDETVNNVDAIIKYVLRKCQDASKAEKVFDKLRSTAGSESHLGRIFSEQEITEAWFRCTEVFEVQAAEEAAEEDEEEEGGGDDSEGGSSSSYEPEQRKRGRK</sequence>
<protein>
    <submittedName>
        <fullName evidence="2">Uncharacterized protein</fullName>
    </submittedName>
</protein>
<feature type="non-terminal residue" evidence="2">
    <location>
        <position position="163"/>
    </location>
</feature>
<dbReference type="Proteomes" id="UP001189429">
    <property type="component" value="Unassembled WGS sequence"/>
</dbReference>
<name>A0ABN9XDC4_9DINO</name>
<proteinExistence type="predicted"/>
<dbReference type="EMBL" id="CAUYUJ010020115">
    <property type="protein sequence ID" value="CAK0895954.1"/>
    <property type="molecule type" value="Genomic_DNA"/>
</dbReference>
<evidence type="ECO:0000313" key="2">
    <source>
        <dbReference type="EMBL" id="CAK0895954.1"/>
    </source>
</evidence>
<comment type="caution">
    <text evidence="2">The sequence shown here is derived from an EMBL/GenBank/DDBJ whole genome shotgun (WGS) entry which is preliminary data.</text>
</comment>
<reference evidence="2" key="1">
    <citation type="submission" date="2023-10" db="EMBL/GenBank/DDBJ databases">
        <authorList>
            <person name="Chen Y."/>
            <person name="Shah S."/>
            <person name="Dougan E. K."/>
            <person name="Thang M."/>
            <person name="Chan C."/>
        </authorList>
    </citation>
    <scope>NUCLEOTIDE SEQUENCE [LARGE SCALE GENOMIC DNA]</scope>
</reference>
<gene>
    <name evidence="2" type="ORF">PCOR1329_LOCUS74552</name>
</gene>
<feature type="non-terminal residue" evidence="2">
    <location>
        <position position="1"/>
    </location>
</feature>
<keyword evidence="3" id="KW-1185">Reference proteome</keyword>
<feature type="compositionally biased region" description="Acidic residues" evidence="1">
    <location>
        <begin position="130"/>
        <end position="146"/>
    </location>
</feature>
<accession>A0ABN9XDC4</accession>
<feature type="region of interest" description="Disordered" evidence="1">
    <location>
        <begin position="127"/>
        <end position="163"/>
    </location>
</feature>
<feature type="region of interest" description="Disordered" evidence="1">
    <location>
        <begin position="33"/>
        <end position="61"/>
    </location>
</feature>
<evidence type="ECO:0000256" key="1">
    <source>
        <dbReference type="SAM" id="MobiDB-lite"/>
    </source>
</evidence>
<organism evidence="2 3">
    <name type="scientific">Prorocentrum cordatum</name>
    <dbReference type="NCBI Taxonomy" id="2364126"/>
    <lineage>
        <taxon>Eukaryota</taxon>
        <taxon>Sar</taxon>
        <taxon>Alveolata</taxon>
        <taxon>Dinophyceae</taxon>
        <taxon>Prorocentrales</taxon>
        <taxon>Prorocentraceae</taxon>
        <taxon>Prorocentrum</taxon>
    </lineage>
</organism>
<evidence type="ECO:0000313" key="3">
    <source>
        <dbReference type="Proteomes" id="UP001189429"/>
    </source>
</evidence>